<dbReference type="InterPro" id="IPR035979">
    <property type="entry name" value="RBD_domain_sf"/>
</dbReference>
<dbReference type="InterPro" id="IPR003954">
    <property type="entry name" value="RRM_euk-type"/>
</dbReference>
<evidence type="ECO:0000256" key="4">
    <source>
        <dbReference type="PROSITE-ProRule" id="PRU00176"/>
    </source>
</evidence>
<organism evidence="7 8">
    <name type="scientific">Spizellomyces punctatus (strain DAOM BR117)</name>
    <dbReference type="NCBI Taxonomy" id="645134"/>
    <lineage>
        <taxon>Eukaryota</taxon>
        <taxon>Fungi</taxon>
        <taxon>Fungi incertae sedis</taxon>
        <taxon>Chytridiomycota</taxon>
        <taxon>Chytridiomycota incertae sedis</taxon>
        <taxon>Chytridiomycetes</taxon>
        <taxon>Spizellomycetales</taxon>
        <taxon>Spizellomycetaceae</taxon>
        <taxon>Spizellomyces</taxon>
    </lineage>
</organism>
<dbReference type="SUPFAM" id="SSF54928">
    <property type="entry name" value="RNA-binding domain, RBD"/>
    <property type="match status" value="1"/>
</dbReference>
<gene>
    <name evidence="7" type="ORF">SPPG_05013</name>
</gene>
<keyword evidence="2 4" id="KW-0694">RNA-binding</keyword>
<dbReference type="SMART" id="SM00360">
    <property type="entry name" value="RRM"/>
    <property type="match status" value="1"/>
</dbReference>
<proteinExistence type="predicted"/>
<dbReference type="eggNOG" id="ENOG502RH7I">
    <property type="taxonomic scope" value="Eukaryota"/>
</dbReference>
<dbReference type="EMBL" id="KQ257457">
    <property type="protein sequence ID" value="KNC99627.1"/>
    <property type="molecule type" value="Genomic_DNA"/>
</dbReference>
<dbReference type="InterPro" id="IPR000504">
    <property type="entry name" value="RRM_dom"/>
</dbReference>
<dbReference type="GO" id="GO:0005654">
    <property type="term" value="C:nucleoplasm"/>
    <property type="evidence" value="ECO:0007669"/>
    <property type="project" value="TreeGrafter"/>
</dbReference>
<dbReference type="InParanoid" id="A0A0L0HEX0"/>
<dbReference type="Pfam" id="PF00076">
    <property type="entry name" value="RRM_1"/>
    <property type="match status" value="1"/>
</dbReference>
<keyword evidence="8" id="KW-1185">Reference proteome</keyword>
<dbReference type="AlphaFoldDB" id="A0A0L0HEX0"/>
<dbReference type="GO" id="GO:0000398">
    <property type="term" value="P:mRNA splicing, via spliceosome"/>
    <property type="evidence" value="ECO:0007669"/>
    <property type="project" value="TreeGrafter"/>
</dbReference>
<dbReference type="GO" id="GO:0005737">
    <property type="term" value="C:cytoplasm"/>
    <property type="evidence" value="ECO:0007669"/>
    <property type="project" value="TreeGrafter"/>
</dbReference>
<accession>A0A0L0HEX0</accession>
<dbReference type="GeneID" id="27688433"/>
<reference evidence="7 8" key="1">
    <citation type="submission" date="2009-08" db="EMBL/GenBank/DDBJ databases">
        <title>The Genome Sequence of Spizellomyces punctatus strain DAOM BR117.</title>
        <authorList>
            <consortium name="The Broad Institute Genome Sequencing Platform"/>
            <person name="Russ C."/>
            <person name="Cuomo C."/>
            <person name="Shea T."/>
            <person name="Young S.K."/>
            <person name="Zeng Q."/>
            <person name="Koehrsen M."/>
            <person name="Haas B."/>
            <person name="Borodovsky M."/>
            <person name="Guigo R."/>
            <person name="Alvarado L."/>
            <person name="Berlin A."/>
            <person name="Bochicchio J."/>
            <person name="Borenstein D."/>
            <person name="Chapman S."/>
            <person name="Chen Z."/>
            <person name="Engels R."/>
            <person name="Freedman E."/>
            <person name="Gellesch M."/>
            <person name="Goldberg J."/>
            <person name="Griggs A."/>
            <person name="Gujja S."/>
            <person name="Heiman D."/>
            <person name="Hepburn T."/>
            <person name="Howarth C."/>
            <person name="Jen D."/>
            <person name="Larson L."/>
            <person name="Lewis B."/>
            <person name="Mehta T."/>
            <person name="Park D."/>
            <person name="Pearson M."/>
            <person name="Roberts A."/>
            <person name="Saif S."/>
            <person name="Shenoy N."/>
            <person name="Sisk P."/>
            <person name="Stolte C."/>
            <person name="Sykes S."/>
            <person name="Thomson T."/>
            <person name="Walk T."/>
            <person name="White J."/>
            <person name="Yandava C."/>
            <person name="Burger G."/>
            <person name="Gray M.W."/>
            <person name="Holland P.W.H."/>
            <person name="King N."/>
            <person name="Lang F.B.F."/>
            <person name="Roger A.J."/>
            <person name="Ruiz-Trillo I."/>
            <person name="Lander E."/>
            <person name="Nusbaum C."/>
        </authorList>
    </citation>
    <scope>NUCLEOTIDE SEQUENCE [LARGE SCALE GENOMIC DNA]</scope>
    <source>
        <strain evidence="7 8">DAOM BR117</strain>
    </source>
</reference>
<dbReference type="VEuPathDB" id="FungiDB:SPPG_05013"/>
<sequence>MSVKDVDSSTVGKDASADVFEQSVLVKPAPPPSVPAPITNVTPNTPQTRLYVGNLPPTLTEYNLITLFAPHGKIRKIDYLWHKHGPRKGEPRGYCFVEYERRVDAVGAVAAMNGRVVGGRKLTVGFSVDHGQDGKLPRPADRYKDVPEEVNLKLQPKIVRASTSAKISALERKIHQLSQQEERMANGMGNDRKPAGPGAARGSSFRGPASSNSRPQGGESSGSGAGARRFHPFRK</sequence>
<dbReference type="Gene3D" id="3.30.70.330">
    <property type="match status" value="1"/>
</dbReference>
<dbReference type="GO" id="GO:0003723">
    <property type="term" value="F:RNA binding"/>
    <property type="evidence" value="ECO:0007669"/>
    <property type="project" value="UniProtKB-UniRule"/>
</dbReference>
<evidence type="ECO:0000313" key="8">
    <source>
        <dbReference type="Proteomes" id="UP000053201"/>
    </source>
</evidence>
<evidence type="ECO:0000256" key="1">
    <source>
        <dbReference type="ARBA" id="ARBA00021141"/>
    </source>
</evidence>
<evidence type="ECO:0000256" key="3">
    <source>
        <dbReference type="ARBA" id="ARBA00030780"/>
    </source>
</evidence>
<dbReference type="STRING" id="645134.A0A0L0HEX0"/>
<feature type="compositionally biased region" description="Basic and acidic residues" evidence="5">
    <location>
        <begin position="183"/>
        <end position="194"/>
    </location>
</feature>
<dbReference type="InterPro" id="IPR012677">
    <property type="entry name" value="Nucleotide-bd_a/b_plait_sf"/>
</dbReference>
<protein>
    <recommendedName>
        <fullName evidence="1">Probable RNA-binding protein 18</fullName>
    </recommendedName>
    <alternativeName>
        <fullName evidence="3">RNA-binding motif protein 18</fullName>
    </alternativeName>
</protein>
<name>A0A0L0HEX0_SPIPD</name>
<dbReference type="RefSeq" id="XP_016607667.1">
    <property type="nucleotide sequence ID" value="XM_016753253.1"/>
</dbReference>
<dbReference type="PANTHER" id="PTHR15481:SF0">
    <property type="entry name" value="LD23870P-RELATED"/>
    <property type="match status" value="1"/>
</dbReference>
<dbReference type="OMA" id="MERCEPD"/>
<feature type="domain" description="RRM" evidence="6">
    <location>
        <begin position="48"/>
        <end position="129"/>
    </location>
</feature>
<evidence type="ECO:0000256" key="5">
    <source>
        <dbReference type="SAM" id="MobiDB-lite"/>
    </source>
</evidence>
<evidence type="ECO:0000256" key="2">
    <source>
        <dbReference type="ARBA" id="ARBA00022884"/>
    </source>
</evidence>
<dbReference type="PANTHER" id="PTHR15481">
    <property type="entry name" value="RIBONUCLEIC ACID BINDING PROTEIN S1"/>
    <property type="match status" value="1"/>
</dbReference>
<dbReference type="GO" id="GO:0061574">
    <property type="term" value="C:ASAP complex"/>
    <property type="evidence" value="ECO:0007669"/>
    <property type="project" value="TreeGrafter"/>
</dbReference>
<dbReference type="PROSITE" id="PS50102">
    <property type="entry name" value="RRM"/>
    <property type="match status" value="1"/>
</dbReference>
<dbReference type="OrthoDB" id="6730379at2759"/>
<dbReference type="CDD" id="cd12355">
    <property type="entry name" value="RRM_RBM18"/>
    <property type="match status" value="1"/>
</dbReference>
<feature type="region of interest" description="Disordered" evidence="5">
    <location>
        <begin position="183"/>
        <end position="235"/>
    </location>
</feature>
<dbReference type="SMART" id="SM00361">
    <property type="entry name" value="RRM_1"/>
    <property type="match status" value="1"/>
</dbReference>
<evidence type="ECO:0000313" key="7">
    <source>
        <dbReference type="EMBL" id="KNC99627.1"/>
    </source>
</evidence>
<dbReference type="InterPro" id="IPR039157">
    <property type="entry name" value="RBM18_RRM"/>
</dbReference>
<evidence type="ECO:0000259" key="6">
    <source>
        <dbReference type="PROSITE" id="PS50102"/>
    </source>
</evidence>
<dbReference type="Proteomes" id="UP000053201">
    <property type="component" value="Unassembled WGS sequence"/>
</dbReference>